<evidence type="ECO:0000256" key="2">
    <source>
        <dbReference type="ARBA" id="ARBA00011245"/>
    </source>
</evidence>
<dbReference type="GO" id="GO:0005975">
    <property type="term" value="P:carbohydrate metabolic process"/>
    <property type="evidence" value="ECO:0007669"/>
    <property type="project" value="InterPro"/>
</dbReference>
<protein>
    <submittedName>
        <fullName evidence="4">Aldose 1-epimerase family protein</fullName>
    </submittedName>
</protein>
<dbReference type="InterPro" id="IPR011013">
    <property type="entry name" value="Gal_mutarotase_sf_dom"/>
</dbReference>
<dbReference type="Proteomes" id="UP000823603">
    <property type="component" value="Unassembled WGS sequence"/>
</dbReference>
<dbReference type="SUPFAM" id="SSF74650">
    <property type="entry name" value="Galactose mutarotase-like"/>
    <property type="match status" value="1"/>
</dbReference>
<dbReference type="GO" id="GO:0016853">
    <property type="term" value="F:isomerase activity"/>
    <property type="evidence" value="ECO:0007669"/>
    <property type="project" value="InterPro"/>
</dbReference>
<comment type="cofactor">
    <cofactor evidence="1">
        <name>Ca(2+)</name>
        <dbReference type="ChEBI" id="CHEBI:29108"/>
    </cofactor>
</comment>
<dbReference type="InterPro" id="IPR008183">
    <property type="entry name" value="Aldose_1/G6P_1-epimerase"/>
</dbReference>
<dbReference type="EMBL" id="JADIMB010000135">
    <property type="protein sequence ID" value="MBO8471952.1"/>
    <property type="molecule type" value="Genomic_DNA"/>
</dbReference>
<comment type="subunit">
    <text evidence="2">Monomer.</text>
</comment>
<name>A0A9D9IFQ0_9BACT</name>
<dbReference type="PANTHER" id="PTHR11122:SF13">
    <property type="entry name" value="GLUCOSE-6-PHOSPHATE 1-EPIMERASE"/>
    <property type="match status" value="1"/>
</dbReference>
<sequence length="293" mass="33069">MENLSDGTLSVRVSEHGAELCSIVKDGTEYLWQADPAYWKRHSPVLFPIVGSLWNGVFRYKGKEYAMGQHGFARDMDFTLVEKSDREVWFRLGSDKDTLARYPFPFVLESGYRLQGGKVHVMWRVHNPGEETMYYQIGAHPAFFYPDFDPGTADRGSFSFMKGGHAVKDLDYILIKEKGCADPMTVYHLELEGGMLPVDVHLFDRDALILEGGQADRVMLHAPGGRPWLALDFDAPDVGLWSPPGKNAPFVCIEPWYGRCDRAGFSDEISRRDMIQALEAGKTAEMSYAIEIL</sequence>
<dbReference type="GO" id="GO:0030246">
    <property type="term" value="F:carbohydrate binding"/>
    <property type="evidence" value="ECO:0007669"/>
    <property type="project" value="InterPro"/>
</dbReference>
<reference evidence="4" key="1">
    <citation type="submission" date="2020-10" db="EMBL/GenBank/DDBJ databases">
        <authorList>
            <person name="Gilroy R."/>
        </authorList>
    </citation>
    <scope>NUCLEOTIDE SEQUENCE</scope>
    <source>
        <strain evidence="4">B2-22910</strain>
    </source>
</reference>
<dbReference type="Gene3D" id="2.70.98.10">
    <property type="match status" value="1"/>
</dbReference>
<dbReference type="InterPro" id="IPR037481">
    <property type="entry name" value="LacX"/>
</dbReference>
<dbReference type="PANTHER" id="PTHR11122">
    <property type="entry name" value="APOSPORY-ASSOCIATED PROTEIN C-RELATED"/>
    <property type="match status" value="1"/>
</dbReference>
<evidence type="ECO:0000256" key="3">
    <source>
        <dbReference type="ARBA" id="ARBA00022837"/>
    </source>
</evidence>
<evidence type="ECO:0000313" key="4">
    <source>
        <dbReference type="EMBL" id="MBO8471952.1"/>
    </source>
</evidence>
<organism evidence="4 5">
    <name type="scientific">Candidatus Cryptobacteroides faecavium</name>
    <dbReference type="NCBI Taxonomy" id="2840762"/>
    <lineage>
        <taxon>Bacteria</taxon>
        <taxon>Pseudomonadati</taxon>
        <taxon>Bacteroidota</taxon>
        <taxon>Bacteroidia</taxon>
        <taxon>Bacteroidales</taxon>
        <taxon>Candidatus Cryptobacteroides</taxon>
    </lineage>
</organism>
<reference evidence="4" key="2">
    <citation type="journal article" date="2021" name="PeerJ">
        <title>Extensive microbial diversity within the chicken gut microbiome revealed by metagenomics and culture.</title>
        <authorList>
            <person name="Gilroy R."/>
            <person name="Ravi A."/>
            <person name="Getino M."/>
            <person name="Pursley I."/>
            <person name="Horton D.L."/>
            <person name="Alikhan N.F."/>
            <person name="Baker D."/>
            <person name="Gharbi K."/>
            <person name="Hall N."/>
            <person name="Watson M."/>
            <person name="Adriaenssens E.M."/>
            <person name="Foster-Nyarko E."/>
            <person name="Jarju S."/>
            <person name="Secka A."/>
            <person name="Antonio M."/>
            <person name="Oren A."/>
            <person name="Chaudhuri R.R."/>
            <person name="La Ragione R."/>
            <person name="Hildebrand F."/>
            <person name="Pallen M.J."/>
        </authorList>
    </citation>
    <scope>NUCLEOTIDE SEQUENCE</scope>
    <source>
        <strain evidence="4">B2-22910</strain>
    </source>
</reference>
<comment type="caution">
    <text evidence="4">The sequence shown here is derived from an EMBL/GenBank/DDBJ whole genome shotgun (WGS) entry which is preliminary data.</text>
</comment>
<accession>A0A9D9IFQ0</accession>
<gene>
    <name evidence="4" type="ORF">IAB82_09200</name>
</gene>
<dbReference type="AlphaFoldDB" id="A0A9D9IFQ0"/>
<dbReference type="Pfam" id="PF01263">
    <property type="entry name" value="Aldose_epim"/>
    <property type="match status" value="1"/>
</dbReference>
<proteinExistence type="predicted"/>
<keyword evidence="3" id="KW-0106">Calcium</keyword>
<evidence type="ECO:0000256" key="1">
    <source>
        <dbReference type="ARBA" id="ARBA00001913"/>
    </source>
</evidence>
<evidence type="ECO:0000313" key="5">
    <source>
        <dbReference type="Proteomes" id="UP000823603"/>
    </source>
</evidence>
<dbReference type="InterPro" id="IPR014718">
    <property type="entry name" value="GH-type_carb-bd"/>
</dbReference>
<dbReference type="CDD" id="cd09024">
    <property type="entry name" value="Aldose_epim_lacX"/>
    <property type="match status" value="1"/>
</dbReference>